<protein>
    <submittedName>
        <fullName evidence="2">Uncharacterized protein</fullName>
    </submittedName>
</protein>
<evidence type="ECO:0000313" key="3">
    <source>
        <dbReference type="Proteomes" id="UP000652219"/>
    </source>
</evidence>
<dbReference type="EMBL" id="WIGN01000280">
    <property type="protein sequence ID" value="KAF6802237.1"/>
    <property type="molecule type" value="Genomic_DNA"/>
</dbReference>
<reference evidence="2 3" key="1">
    <citation type="journal article" date="2020" name="Phytopathology">
        <title>Genome Sequence Resources of Colletotrichum truncatum, C. plurivorum, C. musicola, and C. sojae: Four Species Pathogenic to Soybean (Glycine max).</title>
        <authorList>
            <person name="Rogerio F."/>
            <person name="Boufleur T.R."/>
            <person name="Ciampi-Guillardi M."/>
            <person name="Sukno S.A."/>
            <person name="Thon M.R."/>
            <person name="Massola Junior N.S."/>
            <person name="Baroncelli R."/>
        </authorList>
    </citation>
    <scope>NUCLEOTIDE SEQUENCE [LARGE SCALE GENOMIC DNA]</scope>
    <source>
        <strain evidence="2 3">LFN0009</strain>
    </source>
</reference>
<evidence type="ECO:0000313" key="2">
    <source>
        <dbReference type="EMBL" id="KAF6802237.1"/>
    </source>
</evidence>
<comment type="caution">
    <text evidence="2">The sequence shown here is derived from an EMBL/GenBank/DDBJ whole genome shotgun (WGS) entry which is preliminary data.</text>
</comment>
<dbReference type="AlphaFoldDB" id="A0A8H6IWX2"/>
<keyword evidence="3" id="KW-1185">Reference proteome</keyword>
<sequence length="135" mass="14910">MRPGELLRRGERPLPLRGRDDGTTMPQADARIEGLRDDTNEPSESRPSDATRANDIQADPDDSSPMIPWGSLSCSDLWSEAYESIREDPDQSELLARFEAYVATAKDDTSTDGDVKAIARLEQAAPDRSIGVSRY</sequence>
<proteinExistence type="predicted"/>
<dbReference type="Proteomes" id="UP000652219">
    <property type="component" value="Unassembled WGS sequence"/>
</dbReference>
<feature type="compositionally biased region" description="Basic and acidic residues" evidence="1">
    <location>
        <begin position="30"/>
        <end position="49"/>
    </location>
</feature>
<evidence type="ECO:0000256" key="1">
    <source>
        <dbReference type="SAM" id="MobiDB-lite"/>
    </source>
</evidence>
<feature type="region of interest" description="Disordered" evidence="1">
    <location>
        <begin position="1"/>
        <end position="68"/>
    </location>
</feature>
<organism evidence="2 3">
    <name type="scientific">Colletotrichum sojae</name>
    <dbReference type="NCBI Taxonomy" id="2175907"/>
    <lineage>
        <taxon>Eukaryota</taxon>
        <taxon>Fungi</taxon>
        <taxon>Dikarya</taxon>
        <taxon>Ascomycota</taxon>
        <taxon>Pezizomycotina</taxon>
        <taxon>Sordariomycetes</taxon>
        <taxon>Hypocreomycetidae</taxon>
        <taxon>Glomerellales</taxon>
        <taxon>Glomerellaceae</taxon>
        <taxon>Colletotrichum</taxon>
        <taxon>Colletotrichum orchidearum species complex</taxon>
    </lineage>
</organism>
<gene>
    <name evidence="2" type="ORF">CSOJ01_11740</name>
</gene>
<accession>A0A8H6IWX2</accession>
<name>A0A8H6IWX2_9PEZI</name>
<feature type="compositionally biased region" description="Basic and acidic residues" evidence="1">
    <location>
        <begin position="1"/>
        <end position="22"/>
    </location>
</feature>